<feature type="compositionally biased region" description="Basic and acidic residues" evidence="4">
    <location>
        <begin position="243"/>
        <end position="272"/>
    </location>
</feature>
<dbReference type="OrthoDB" id="21573at2759"/>
<feature type="compositionally biased region" description="Basic and acidic residues" evidence="4">
    <location>
        <begin position="308"/>
        <end position="318"/>
    </location>
</feature>
<sequence>MRARHLSTTAQALYRVFVQPSLSVPARLPVCARPFPAIAAVARCSPAQIRTAVSVANVKQQLEEERPPYNDEIESDMINIVEEDGTFRPNLWRDDVLRRMNRTTHHLVQVGAEGQNSKYPNPTCKVLSKIFLRQQDNEKLEKLKKKTKSVEDLSKTIELNWGVSDHDLSHWMKRLVEFLEEGRRVTIVLGPKKRARKASQEEAEAALAKVRATVKSVKGARERTEPIGEVGAVMTMVFDGKEKAPEEVEEMERGKKEAKEAKKKEKNKDGKVKVSRYALKQEEKKVKEEEEKYLREVLGSQKTQRSKPRGEQRPDSRPLHGFTILRR</sequence>
<gene>
    <name evidence="5" type="ORF">K452DRAFT_288844</name>
</gene>
<dbReference type="Proteomes" id="UP000799438">
    <property type="component" value="Unassembled WGS sequence"/>
</dbReference>
<keyword evidence="2" id="KW-0396">Initiation factor</keyword>
<organism evidence="5 6">
    <name type="scientific">Aplosporella prunicola CBS 121167</name>
    <dbReference type="NCBI Taxonomy" id="1176127"/>
    <lineage>
        <taxon>Eukaryota</taxon>
        <taxon>Fungi</taxon>
        <taxon>Dikarya</taxon>
        <taxon>Ascomycota</taxon>
        <taxon>Pezizomycotina</taxon>
        <taxon>Dothideomycetes</taxon>
        <taxon>Dothideomycetes incertae sedis</taxon>
        <taxon>Botryosphaeriales</taxon>
        <taxon>Aplosporellaceae</taxon>
        <taxon>Aplosporella</taxon>
    </lineage>
</organism>
<dbReference type="GO" id="GO:0005739">
    <property type="term" value="C:mitochondrion"/>
    <property type="evidence" value="ECO:0007669"/>
    <property type="project" value="TreeGrafter"/>
</dbReference>
<dbReference type="RefSeq" id="XP_033396470.1">
    <property type="nucleotide sequence ID" value="XM_033540737.1"/>
</dbReference>
<dbReference type="InterPro" id="IPR001288">
    <property type="entry name" value="Translation_initiation_fac_3"/>
</dbReference>
<evidence type="ECO:0000256" key="2">
    <source>
        <dbReference type="ARBA" id="ARBA00022540"/>
    </source>
</evidence>
<proteinExistence type="inferred from homology"/>
<dbReference type="GO" id="GO:0003743">
    <property type="term" value="F:translation initiation factor activity"/>
    <property type="evidence" value="ECO:0007669"/>
    <property type="project" value="UniProtKB-KW"/>
</dbReference>
<evidence type="ECO:0000256" key="4">
    <source>
        <dbReference type="SAM" id="MobiDB-lite"/>
    </source>
</evidence>
<protein>
    <recommendedName>
        <fullName evidence="7">Translation initiation factor 3 N-terminal domain-containing protein</fullName>
    </recommendedName>
</protein>
<keyword evidence="6" id="KW-1185">Reference proteome</keyword>
<evidence type="ECO:0000256" key="1">
    <source>
        <dbReference type="ARBA" id="ARBA00005439"/>
    </source>
</evidence>
<dbReference type="GeneID" id="54298233"/>
<dbReference type="GO" id="GO:0032790">
    <property type="term" value="P:ribosome disassembly"/>
    <property type="evidence" value="ECO:0007669"/>
    <property type="project" value="TreeGrafter"/>
</dbReference>
<evidence type="ECO:0000313" key="6">
    <source>
        <dbReference type="Proteomes" id="UP000799438"/>
    </source>
</evidence>
<feature type="region of interest" description="Disordered" evidence="4">
    <location>
        <begin position="243"/>
        <end position="327"/>
    </location>
</feature>
<dbReference type="PANTHER" id="PTHR10938:SF0">
    <property type="entry name" value="TRANSLATION INITIATION FACTOR IF-3, MITOCHONDRIAL"/>
    <property type="match status" value="1"/>
</dbReference>
<comment type="similarity">
    <text evidence="1">Belongs to the IF-3 family.</text>
</comment>
<accession>A0A6A6BCX8</accession>
<reference evidence="5" key="1">
    <citation type="journal article" date="2020" name="Stud. Mycol.">
        <title>101 Dothideomycetes genomes: a test case for predicting lifestyles and emergence of pathogens.</title>
        <authorList>
            <person name="Haridas S."/>
            <person name="Albert R."/>
            <person name="Binder M."/>
            <person name="Bloem J."/>
            <person name="Labutti K."/>
            <person name="Salamov A."/>
            <person name="Andreopoulos B."/>
            <person name="Baker S."/>
            <person name="Barry K."/>
            <person name="Bills G."/>
            <person name="Bluhm B."/>
            <person name="Cannon C."/>
            <person name="Castanera R."/>
            <person name="Culley D."/>
            <person name="Daum C."/>
            <person name="Ezra D."/>
            <person name="Gonzalez J."/>
            <person name="Henrissat B."/>
            <person name="Kuo A."/>
            <person name="Liang C."/>
            <person name="Lipzen A."/>
            <person name="Lutzoni F."/>
            <person name="Magnuson J."/>
            <person name="Mondo S."/>
            <person name="Nolan M."/>
            <person name="Ohm R."/>
            <person name="Pangilinan J."/>
            <person name="Park H.-J."/>
            <person name="Ramirez L."/>
            <person name="Alfaro M."/>
            <person name="Sun H."/>
            <person name="Tritt A."/>
            <person name="Yoshinaga Y."/>
            <person name="Zwiers L.-H."/>
            <person name="Turgeon B."/>
            <person name="Goodwin S."/>
            <person name="Spatafora J."/>
            <person name="Crous P."/>
            <person name="Grigoriev I."/>
        </authorList>
    </citation>
    <scope>NUCLEOTIDE SEQUENCE</scope>
    <source>
        <strain evidence="5">CBS 121167</strain>
    </source>
</reference>
<evidence type="ECO:0000256" key="3">
    <source>
        <dbReference type="ARBA" id="ARBA00022917"/>
    </source>
</evidence>
<dbReference type="InterPro" id="IPR036788">
    <property type="entry name" value="T_IF-3_C_sf"/>
</dbReference>
<dbReference type="EMBL" id="ML995489">
    <property type="protein sequence ID" value="KAF2140757.1"/>
    <property type="molecule type" value="Genomic_DNA"/>
</dbReference>
<dbReference type="AlphaFoldDB" id="A0A6A6BCX8"/>
<dbReference type="GO" id="GO:0043022">
    <property type="term" value="F:ribosome binding"/>
    <property type="evidence" value="ECO:0007669"/>
    <property type="project" value="TreeGrafter"/>
</dbReference>
<feature type="compositionally biased region" description="Basic and acidic residues" evidence="4">
    <location>
        <begin position="279"/>
        <end position="295"/>
    </location>
</feature>
<name>A0A6A6BCX8_9PEZI</name>
<dbReference type="SUPFAM" id="SSF55200">
    <property type="entry name" value="Translation initiation factor IF3, C-terminal domain"/>
    <property type="match status" value="1"/>
</dbReference>
<evidence type="ECO:0000313" key="5">
    <source>
        <dbReference type="EMBL" id="KAF2140757.1"/>
    </source>
</evidence>
<dbReference type="GO" id="GO:0070124">
    <property type="term" value="P:mitochondrial translational initiation"/>
    <property type="evidence" value="ECO:0007669"/>
    <property type="project" value="TreeGrafter"/>
</dbReference>
<evidence type="ECO:0008006" key="7">
    <source>
        <dbReference type="Google" id="ProtNLM"/>
    </source>
</evidence>
<dbReference type="Gene3D" id="3.30.110.10">
    <property type="entry name" value="Translation initiation factor 3 (IF-3), C-terminal domain"/>
    <property type="match status" value="1"/>
</dbReference>
<dbReference type="PANTHER" id="PTHR10938">
    <property type="entry name" value="TRANSLATION INITIATION FACTOR IF-3"/>
    <property type="match status" value="1"/>
</dbReference>
<keyword evidence="3" id="KW-0648">Protein biosynthesis</keyword>